<keyword evidence="3" id="KW-1185">Reference proteome</keyword>
<sequence>YFFKVNLKSLKKRIHYVINSIRYSYTNAVVEGKNNMMKVFKRVFFGFRSYRNMRARILLRERFEIK</sequence>
<dbReference type="Pfam" id="PF01610">
    <property type="entry name" value="DDE_Tnp_ISL3"/>
    <property type="match status" value="1"/>
</dbReference>
<evidence type="ECO:0000313" key="3">
    <source>
        <dbReference type="Proteomes" id="UP000199512"/>
    </source>
</evidence>
<name>A0A1H8IX80_9FIRM</name>
<dbReference type="EMBL" id="FODF01000009">
    <property type="protein sequence ID" value="SEN72547.1"/>
    <property type="molecule type" value="Genomic_DNA"/>
</dbReference>
<feature type="domain" description="Transposase IS204/IS1001/IS1096/IS1165 DDE" evidence="1">
    <location>
        <begin position="6"/>
        <end position="57"/>
    </location>
</feature>
<gene>
    <name evidence="2" type="ORF">SAMN05216454_10958</name>
</gene>
<dbReference type="Proteomes" id="UP000199512">
    <property type="component" value="Unassembled WGS sequence"/>
</dbReference>
<dbReference type="InterPro" id="IPR002560">
    <property type="entry name" value="Transposase_DDE"/>
</dbReference>
<accession>A0A1H8IX80</accession>
<proteinExistence type="predicted"/>
<dbReference type="OrthoDB" id="1758296at2"/>
<dbReference type="AlphaFoldDB" id="A0A1H8IX80"/>
<evidence type="ECO:0000259" key="1">
    <source>
        <dbReference type="Pfam" id="PF01610"/>
    </source>
</evidence>
<protein>
    <submittedName>
        <fullName evidence="2">Transposase</fullName>
    </submittedName>
</protein>
<evidence type="ECO:0000313" key="2">
    <source>
        <dbReference type="EMBL" id="SEN72547.1"/>
    </source>
</evidence>
<organism evidence="2 3">
    <name type="scientific">Peptostreptococcus russellii</name>
    <dbReference type="NCBI Taxonomy" id="215200"/>
    <lineage>
        <taxon>Bacteria</taxon>
        <taxon>Bacillati</taxon>
        <taxon>Bacillota</taxon>
        <taxon>Clostridia</taxon>
        <taxon>Peptostreptococcales</taxon>
        <taxon>Peptostreptococcaceae</taxon>
        <taxon>Peptostreptococcus</taxon>
    </lineage>
</organism>
<feature type="non-terminal residue" evidence="2">
    <location>
        <position position="1"/>
    </location>
</feature>
<dbReference type="RefSeq" id="WP_144019724.1">
    <property type="nucleotide sequence ID" value="NZ_FODF01000009.1"/>
</dbReference>
<reference evidence="2 3" key="1">
    <citation type="submission" date="2016-10" db="EMBL/GenBank/DDBJ databases">
        <authorList>
            <person name="de Groot N.N."/>
        </authorList>
    </citation>
    <scope>NUCLEOTIDE SEQUENCE [LARGE SCALE GENOMIC DNA]</scope>
    <source>
        <strain evidence="2 3">Calf135</strain>
    </source>
</reference>